<gene>
    <name evidence="3" type="ORF">GCM10010358_02150</name>
</gene>
<dbReference type="Proteomes" id="UP000619244">
    <property type="component" value="Unassembled WGS sequence"/>
</dbReference>
<evidence type="ECO:0000256" key="1">
    <source>
        <dbReference type="SAM" id="MobiDB-lite"/>
    </source>
</evidence>
<proteinExistence type="predicted"/>
<evidence type="ECO:0000313" key="3">
    <source>
        <dbReference type="EMBL" id="GGX52063.1"/>
    </source>
</evidence>
<feature type="chain" id="PRO_5037800999" description="Pyroglutamyl peptidase" evidence="2">
    <location>
        <begin position="28"/>
        <end position="445"/>
    </location>
</feature>
<feature type="signal peptide" evidence="2">
    <location>
        <begin position="1"/>
        <end position="27"/>
    </location>
</feature>
<evidence type="ECO:0008006" key="5">
    <source>
        <dbReference type="Google" id="ProtNLM"/>
    </source>
</evidence>
<accession>A0A918N9Z0</accession>
<dbReference type="EMBL" id="BMVU01000001">
    <property type="protein sequence ID" value="GGX52063.1"/>
    <property type="molecule type" value="Genomic_DNA"/>
</dbReference>
<evidence type="ECO:0000313" key="4">
    <source>
        <dbReference type="Proteomes" id="UP000619244"/>
    </source>
</evidence>
<reference evidence="3" key="1">
    <citation type="journal article" date="2014" name="Int. J. Syst. Evol. Microbiol.">
        <title>Complete genome sequence of Corynebacterium casei LMG S-19264T (=DSM 44701T), isolated from a smear-ripened cheese.</title>
        <authorList>
            <consortium name="US DOE Joint Genome Institute (JGI-PGF)"/>
            <person name="Walter F."/>
            <person name="Albersmeier A."/>
            <person name="Kalinowski J."/>
            <person name="Ruckert C."/>
        </authorList>
    </citation>
    <scope>NUCLEOTIDE SEQUENCE</scope>
    <source>
        <strain evidence="3">JCM 4790</strain>
    </source>
</reference>
<name>A0A918N9Z0_9ACTN</name>
<sequence>MESIRVRLGVLGLAALLTGLTAPPALAAGAPAVTAAAPTVEEQRLDQAVPQEILRRSGFDSVAPSFARALAGAHSYRQAEKAVERHGERLWRRAVDRAQGRGPAEDERREALPRQGDGGRGAGLSRDDDRPLYWARLGMTREVRTWEPGFALSEERRAALLDLLERTSRGQTTIDYPRAGGVGRVLLTGFDPFTLDRDIRISNPSGASALALDGTVIRTADGPVRVETAVFPVRWDDFAGSTSRASGTGEGTVERTLRPHLPEVDLLTTVSQGRVGRFDIERTNGAWRGGSLDNADVSRTGVAPVADPATQPQWTSTTLPYAAITAADTGRFPVYDNTAVTEVPAGGTEPVNRADGPTPGSAARAGGGGNYLSNEIAYRATLLRDRLGLHDTLPAGHVHTPVLEFGAGNTDPATGTVTDPQFVRNRLDIVAQVRAVLRVAVEHTG</sequence>
<organism evidence="3 4">
    <name type="scientific">Streptomyces minutiscleroticus</name>
    <dbReference type="NCBI Taxonomy" id="68238"/>
    <lineage>
        <taxon>Bacteria</taxon>
        <taxon>Bacillati</taxon>
        <taxon>Actinomycetota</taxon>
        <taxon>Actinomycetes</taxon>
        <taxon>Kitasatosporales</taxon>
        <taxon>Streptomycetaceae</taxon>
        <taxon>Streptomyces</taxon>
    </lineage>
</organism>
<reference evidence="3" key="2">
    <citation type="submission" date="2020-09" db="EMBL/GenBank/DDBJ databases">
        <authorList>
            <person name="Sun Q."/>
            <person name="Ohkuma M."/>
        </authorList>
    </citation>
    <scope>NUCLEOTIDE SEQUENCE</scope>
    <source>
        <strain evidence="3">JCM 4790</strain>
    </source>
</reference>
<protein>
    <recommendedName>
        <fullName evidence="5">Pyroglutamyl peptidase</fullName>
    </recommendedName>
</protein>
<dbReference type="RefSeq" id="WP_190188167.1">
    <property type="nucleotide sequence ID" value="NZ_BMVU01000001.1"/>
</dbReference>
<dbReference type="InterPro" id="IPR036440">
    <property type="entry name" value="Peptidase_C15-like_sf"/>
</dbReference>
<dbReference type="SUPFAM" id="SSF53182">
    <property type="entry name" value="Pyrrolidone carboxyl peptidase (pyroglutamate aminopeptidase)"/>
    <property type="match status" value="1"/>
</dbReference>
<feature type="compositionally biased region" description="Basic and acidic residues" evidence="1">
    <location>
        <begin position="94"/>
        <end position="112"/>
    </location>
</feature>
<dbReference type="Gene3D" id="3.40.630.20">
    <property type="entry name" value="Peptidase C15, pyroglutamyl peptidase I-like"/>
    <property type="match status" value="1"/>
</dbReference>
<feature type="region of interest" description="Disordered" evidence="1">
    <location>
        <begin position="343"/>
        <end position="366"/>
    </location>
</feature>
<feature type="region of interest" description="Disordered" evidence="1">
    <location>
        <begin position="94"/>
        <end position="125"/>
    </location>
</feature>
<comment type="caution">
    <text evidence="3">The sequence shown here is derived from an EMBL/GenBank/DDBJ whole genome shotgun (WGS) entry which is preliminary data.</text>
</comment>
<evidence type="ECO:0000256" key="2">
    <source>
        <dbReference type="SAM" id="SignalP"/>
    </source>
</evidence>
<dbReference type="AlphaFoldDB" id="A0A918N9Z0"/>
<keyword evidence="2" id="KW-0732">Signal</keyword>
<keyword evidence="4" id="KW-1185">Reference proteome</keyword>